<reference evidence="1" key="1">
    <citation type="submission" date="2023-05" db="EMBL/GenBank/DDBJ databases">
        <authorList>
            <person name="Zhang X."/>
        </authorList>
    </citation>
    <scope>NUCLEOTIDE SEQUENCE</scope>
    <source>
        <strain evidence="1">BD1B2-1</strain>
    </source>
</reference>
<protein>
    <submittedName>
        <fullName evidence="1">Uncharacterized protein</fullName>
    </submittedName>
</protein>
<dbReference type="Proteomes" id="UP001232063">
    <property type="component" value="Unassembled WGS sequence"/>
</dbReference>
<dbReference type="RefSeq" id="WP_314514965.1">
    <property type="nucleotide sequence ID" value="NZ_JASJOU010000010.1"/>
</dbReference>
<organism evidence="1 2">
    <name type="scientific">Xanthocytophaga agilis</name>
    <dbReference type="NCBI Taxonomy" id="3048010"/>
    <lineage>
        <taxon>Bacteria</taxon>
        <taxon>Pseudomonadati</taxon>
        <taxon>Bacteroidota</taxon>
        <taxon>Cytophagia</taxon>
        <taxon>Cytophagales</taxon>
        <taxon>Rhodocytophagaceae</taxon>
        <taxon>Xanthocytophaga</taxon>
    </lineage>
</organism>
<evidence type="ECO:0000313" key="2">
    <source>
        <dbReference type="Proteomes" id="UP001232063"/>
    </source>
</evidence>
<comment type="caution">
    <text evidence="1">The sequence shown here is derived from an EMBL/GenBank/DDBJ whole genome shotgun (WGS) entry which is preliminary data.</text>
</comment>
<proteinExistence type="predicted"/>
<evidence type="ECO:0000313" key="1">
    <source>
        <dbReference type="EMBL" id="MDJ1504074.1"/>
    </source>
</evidence>
<sequence length="138" mass="14722">MKTLEVSVGQKEKIVWDTNQDAAISVGGGSSVLAIVKCPENTIELSIVGGSTIEIYGECKHLIVKKATAGSYLNLNSFFCEEATIELADWGASLELSVSRIIHSACLKRASILVFSGSPQVSNINLYGGSVIEQRDSD</sequence>
<dbReference type="AlphaFoldDB" id="A0AAE3R5B6"/>
<dbReference type="Gene3D" id="2.160.20.120">
    <property type="match status" value="1"/>
</dbReference>
<name>A0AAE3R5B6_9BACT</name>
<gene>
    <name evidence="1" type="ORF">QNI22_25660</name>
</gene>
<accession>A0AAE3R5B6</accession>
<dbReference type="EMBL" id="JASJOU010000010">
    <property type="protein sequence ID" value="MDJ1504074.1"/>
    <property type="molecule type" value="Genomic_DNA"/>
</dbReference>
<keyword evidence="2" id="KW-1185">Reference proteome</keyword>